<dbReference type="PANTHER" id="PTHR12191">
    <property type="entry name" value="SOLUTE CARRIER FAMILY 39"/>
    <property type="match status" value="1"/>
</dbReference>
<evidence type="ECO:0000313" key="8">
    <source>
        <dbReference type="Proteomes" id="UP000050795"/>
    </source>
</evidence>
<dbReference type="WBParaSite" id="TREG1_91970.1">
    <property type="protein sequence ID" value="TREG1_91970.1"/>
    <property type="gene ID" value="TREG1_91970"/>
</dbReference>
<feature type="transmembrane region" description="Helical" evidence="7">
    <location>
        <begin position="12"/>
        <end position="32"/>
    </location>
</feature>
<keyword evidence="4 7" id="KW-1133">Transmembrane helix</keyword>
<reference evidence="9" key="2">
    <citation type="submission" date="2023-11" db="UniProtKB">
        <authorList>
            <consortium name="WormBaseParasite"/>
        </authorList>
    </citation>
    <scope>IDENTIFICATION</scope>
</reference>
<evidence type="ECO:0000256" key="2">
    <source>
        <dbReference type="ARBA" id="ARBA00006939"/>
    </source>
</evidence>
<keyword evidence="8" id="KW-1185">Reference proteome</keyword>
<dbReference type="GO" id="GO:0005385">
    <property type="term" value="F:zinc ion transmembrane transporter activity"/>
    <property type="evidence" value="ECO:0007669"/>
    <property type="project" value="TreeGrafter"/>
</dbReference>
<comment type="similarity">
    <text evidence="2">Belongs to the ZIP transporter (TC 2.A.5) family.</text>
</comment>
<name>A0AA85KC01_TRIRE</name>
<dbReference type="GO" id="GO:0140410">
    <property type="term" value="F:monoatomic cation:bicarbonate symporter activity"/>
    <property type="evidence" value="ECO:0007669"/>
    <property type="project" value="TreeGrafter"/>
</dbReference>
<evidence type="ECO:0000256" key="5">
    <source>
        <dbReference type="ARBA" id="ARBA00023136"/>
    </source>
</evidence>
<evidence type="ECO:0008006" key="10">
    <source>
        <dbReference type="Google" id="ProtNLM"/>
    </source>
</evidence>
<feature type="transmembrane region" description="Helical" evidence="7">
    <location>
        <begin position="592"/>
        <end position="612"/>
    </location>
</feature>
<keyword evidence="5 7" id="KW-0472">Membrane</keyword>
<accession>A0AA85KC01</accession>
<proteinExistence type="inferred from homology"/>
<organism evidence="8 9">
    <name type="scientific">Trichobilharzia regenti</name>
    <name type="common">Nasal bird schistosome</name>
    <dbReference type="NCBI Taxonomy" id="157069"/>
    <lineage>
        <taxon>Eukaryota</taxon>
        <taxon>Metazoa</taxon>
        <taxon>Spiralia</taxon>
        <taxon>Lophotrochozoa</taxon>
        <taxon>Platyhelminthes</taxon>
        <taxon>Trematoda</taxon>
        <taxon>Digenea</taxon>
        <taxon>Strigeidida</taxon>
        <taxon>Schistosomatoidea</taxon>
        <taxon>Schistosomatidae</taxon>
        <taxon>Trichobilharzia</taxon>
    </lineage>
</organism>
<evidence type="ECO:0000256" key="7">
    <source>
        <dbReference type="SAM" id="Phobius"/>
    </source>
</evidence>
<sequence>MKKSFSRRSDILHVNNMTLLIILVGIVSYHLVNGHAIHGAANPTDWCRKYLQTSHQSLSKAFDVPHLIIHLNEHLNTTYSTLPTSHVYDNIKGYLNNKTEANFHLMCLELYRVVAESKNNSMGHGHEVLSLYGLWNIRPKVWIASLISILVISAVGLLGVGVVPLVQKVFYNQVIQYLVALAVGTLTGDAMLHLLPHAISGGQGHSHGEEATGEGDSERTAIMKGLVALGGVYFFFMAEKILSLTSEYRAEKKLEKEDRERALQNLPVAPGGRRLSSVRTSLVPGGHLPVPGQARRLSQFDPNMCRRASRAMSMANEDILVTGLSSKAMKSIDILYSYAEEYDELTRRCSDDSSIEHPLVKSELQLGSRGINKPKQASDTTLSTKDDSQHDSQQSQQVNTSTINVPKITIEVEQDDEKRMESKLKPTESTDHREEEEDKTNAKGHGHGHGHGHTHEVPESVAAVAWMVIMGDGLHNFTDGMAIGAAFAQSISGGLSTSVAVFCHELPHELGDFAVLLKTGMRIKEAMFFNIVSSILCLFGMLVGIAVGNIESASYWIFAITAGTFIYIALVDMLPELNTVELRPGQTRIGQLAIQVAGLTTGVGIMLVIALFEDSIRVFVD</sequence>
<evidence type="ECO:0000256" key="6">
    <source>
        <dbReference type="SAM" id="MobiDB-lite"/>
    </source>
</evidence>
<dbReference type="InterPro" id="IPR003689">
    <property type="entry name" value="ZIP"/>
</dbReference>
<feature type="transmembrane region" description="Helical" evidence="7">
    <location>
        <begin position="178"/>
        <end position="199"/>
    </location>
</feature>
<keyword evidence="3 7" id="KW-0812">Transmembrane</keyword>
<feature type="transmembrane region" description="Helical" evidence="7">
    <location>
        <begin position="527"/>
        <end position="547"/>
    </location>
</feature>
<protein>
    <recommendedName>
        <fullName evidence="10">Zinc transporter foi</fullName>
    </recommendedName>
</protein>
<dbReference type="PANTHER" id="PTHR12191:SF37">
    <property type="entry name" value="ZINC TRANSPORTER FOI"/>
    <property type="match status" value="1"/>
</dbReference>
<dbReference type="GO" id="GO:0071578">
    <property type="term" value="P:zinc ion import across plasma membrane"/>
    <property type="evidence" value="ECO:0007669"/>
    <property type="project" value="TreeGrafter"/>
</dbReference>
<evidence type="ECO:0000313" key="9">
    <source>
        <dbReference type="WBParaSite" id="TREG1_91970.1"/>
    </source>
</evidence>
<feature type="region of interest" description="Disordered" evidence="6">
    <location>
        <begin position="362"/>
        <end position="455"/>
    </location>
</feature>
<dbReference type="GO" id="GO:0005886">
    <property type="term" value="C:plasma membrane"/>
    <property type="evidence" value="ECO:0007669"/>
    <property type="project" value="TreeGrafter"/>
</dbReference>
<dbReference type="InterPro" id="IPR050799">
    <property type="entry name" value="ZIP_Transporter"/>
</dbReference>
<feature type="transmembrane region" description="Helical" evidence="7">
    <location>
        <begin position="553"/>
        <end position="571"/>
    </location>
</feature>
<dbReference type="GO" id="GO:0030003">
    <property type="term" value="P:intracellular monoatomic cation homeostasis"/>
    <property type="evidence" value="ECO:0007669"/>
    <property type="project" value="TreeGrafter"/>
</dbReference>
<evidence type="ECO:0000256" key="4">
    <source>
        <dbReference type="ARBA" id="ARBA00022989"/>
    </source>
</evidence>
<evidence type="ECO:0000256" key="3">
    <source>
        <dbReference type="ARBA" id="ARBA00022692"/>
    </source>
</evidence>
<comment type="subcellular location">
    <subcellularLocation>
        <location evidence="1">Membrane</location>
        <topology evidence="1">Multi-pass membrane protein</topology>
    </subcellularLocation>
</comment>
<feature type="transmembrane region" description="Helical" evidence="7">
    <location>
        <begin position="141"/>
        <end position="166"/>
    </location>
</feature>
<feature type="compositionally biased region" description="Basic and acidic residues" evidence="6">
    <location>
        <begin position="416"/>
        <end position="433"/>
    </location>
</feature>
<dbReference type="Proteomes" id="UP000050795">
    <property type="component" value="Unassembled WGS sequence"/>
</dbReference>
<reference evidence="8" key="1">
    <citation type="submission" date="2022-06" db="EMBL/GenBank/DDBJ databases">
        <authorList>
            <person name="Berger JAMES D."/>
            <person name="Berger JAMES D."/>
        </authorList>
    </citation>
    <scope>NUCLEOTIDE SEQUENCE [LARGE SCALE GENOMIC DNA]</scope>
</reference>
<dbReference type="Pfam" id="PF02535">
    <property type="entry name" value="Zip"/>
    <property type="match status" value="2"/>
</dbReference>
<evidence type="ECO:0000256" key="1">
    <source>
        <dbReference type="ARBA" id="ARBA00004141"/>
    </source>
</evidence>
<dbReference type="AlphaFoldDB" id="A0AA85KC01"/>
<feature type="compositionally biased region" description="Basic residues" evidence="6">
    <location>
        <begin position="442"/>
        <end position="452"/>
    </location>
</feature>